<dbReference type="PANTHER" id="PTHR14911:SF13">
    <property type="entry name" value="TRNA (GUANINE(6)-N2)-METHYLTRANSFERASE THUMP3"/>
    <property type="match status" value="1"/>
</dbReference>
<dbReference type="SUPFAM" id="SSF143437">
    <property type="entry name" value="THUMP domain-like"/>
    <property type="match status" value="1"/>
</dbReference>
<feature type="domain" description="Ribosomal RNA large subunit methyltransferase K/L-like methyltransferase" evidence="2">
    <location>
        <begin position="299"/>
        <end position="332"/>
    </location>
</feature>
<feature type="compositionally biased region" description="Polar residues" evidence="1">
    <location>
        <begin position="191"/>
        <end position="203"/>
    </location>
</feature>
<reference evidence="3" key="1">
    <citation type="submission" date="2022-11" db="EMBL/GenBank/DDBJ databases">
        <title>Centuries of genome instability and evolution in soft-shell clam transmissible cancer (bioRxiv).</title>
        <authorList>
            <person name="Hart S.F.M."/>
            <person name="Yonemitsu M.A."/>
            <person name="Giersch R.M."/>
            <person name="Beal B.F."/>
            <person name="Arriagada G."/>
            <person name="Davis B.W."/>
            <person name="Ostrander E.A."/>
            <person name="Goff S.P."/>
            <person name="Metzger M.J."/>
        </authorList>
    </citation>
    <scope>NUCLEOTIDE SEQUENCE</scope>
    <source>
        <strain evidence="3">MELC-2E11</strain>
        <tissue evidence="3">Siphon/mantle</tissue>
    </source>
</reference>
<gene>
    <name evidence="3" type="ORF">MAR_011279</name>
</gene>
<dbReference type="Gene3D" id="3.30.2130.30">
    <property type="match status" value="1"/>
</dbReference>
<feature type="region of interest" description="Disordered" evidence="1">
    <location>
        <begin position="191"/>
        <end position="224"/>
    </location>
</feature>
<feature type="compositionally biased region" description="Basic and acidic residues" evidence="1">
    <location>
        <begin position="144"/>
        <end position="154"/>
    </location>
</feature>
<feature type="compositionally biased region" description="Basic residues" evidence="1">
    <location>
        <begin position="130"/>
        <end position="143"/>
    </location>
</feature>
<dbReference type="Pfam" id="PF01170">
    <property type="entry name" value="UPF0020"/>
    <property type="match status" value="2"/>
</dbReference>
<feature type="region of interest" description="Disordered" evidence="1">
    <location>
        <begin position="455"/>
        <end position="481"/>
    </location>
</feature>
<evidence type="ECO:0000259" key="2">
    <source>
        <dbReference type="Pfam" id="PF01170"/>
    </source>
</evidence>
<dbReference type="EMBL" id="CP111025">
    <property type="protein sequence ID" value="WAR25575.1"/>
    <property type="molecule type" value="Genomic_DNA"/>
</dbReference>
<organism evidence="3 4">
    <name type="scientific">Mya arenaria</name>
    <name type="common">Soft-shell clam</name>
    <dbReference type="NCBI Taxonomy" id="6604"/>
    <lineage>
        <taxon>Eukaryota</taxon>
        <taxon>Metazoa</taxon>
        <taxon>Spiralia</taxon>
        <taxon>Lophotrochozoa</taxon>
        <taxon>Mollusca</taxon>
        <taxon>Bivalvia</taxon>
        <taxon>Autobranchia</taxon>
        <taxon>Heteroconchia</taxon>
        <taxon>Euheterodonta</taxon>
        <taxon>Imparidentia</taxon>
        <taxon>Neoheterodontei</taxon>
        <taxon>Myida</taxon>
        <taxon>Myoidea</taxon>
        <taxon>Myidae</taxon>
        <taxon>Mya</taxon>
    </lineage>
</organism>
<dbReference type="Gene3D" id="3.40.50.150">
    <property type="entry name" value="Vaccinia Virus protein VP39"/>
    <property type="match status" value="2"/>
</dbReference>
<evidence type="ECO:0000313" key="3">
    <source>
        <dbReference type="EMBL" id="WAR25575.1"/>
    </source>
</evidence>
<evidence type="ECO:0000313" key="4">
    <source>
        <dbReference type="Proteomes" id="UP001164746"/>
    </source>
</evidence>
<dbReference type="PANTHER" id="PTHR14911">
    <property type="entry name" value="THUMP DOMAIN-CONTAINING"/>
    <property type="match status" value="1"/>
</dbReference>
<evidence type="ECO:0000256" key="1">
    <source>
        <dbReference type="SAM" id="MobiDB-lite"/>
    </source>
</evidence>
<dbReference type="InterPro" id="IPR000241">
    <property type="entry name" value="RlmKL-like_Mtase"/>
</dbReference>
<dbReference type="SUPFAM" id="SSF53335">
    <property type="entry name" value="S-adenosyl-L-methionine-dependent methyltransferases"/>
    <property type="match status" value="1"/>
</dbReference>
<dbReference type="CDD" id="cd11715">
    <property type="entry name" value="THUMP_AdoMetMT"/>
    <property type="match status" value="2"/>
</dbReference>
<feature type="compositionally biased region" description="Basic and acidic residues" evidence="1">
    <location>
        <begin position="466"/>
        <end position="481"/>
    </location>
</feature>
<protein>
    <submittedName>
        <fullName evidence="3">THUM3-like protein</fullName>
    </submittedName>
</protein>
<feature type="region of interest" description="Disordered" evidence="1">
    <location>
        <begin position="111"/>
        <end position="172"/>
    </location>
</feature>
<feature type="domain" description="Ribosomal RNA large subunit methyltransferase K/L-like methyltransferase" evidence="2">
    <location>
        <begin position="370"/>
        <end position="435"/>
    </location>
</feature>
<proteinExistence type="predicted"/>
<name>A0ABY7FUC5_MYAAR</name>
<sequence>MAAPMEDVKNAVFDSKTNSCRIEVTVPTGFEQVAGGEVKEKIGSGFKELRGKISFECPIESVEKVTKLRTVDNCRVVMLYQSNYEFSDDKVWKRFFSFEHPIAEVPEEITSDFGEPYFPPPRQNSNPEKKSKRSKGKKWKKKRENLVDKAKDEPVEAISGSGAASQESGDKTETVTKSVCDLNNSVNVTNGSECPKTNETAQVTEGGENPNKKPRVRENPWNPLMPSFRVTCNRSGDKHNFDSMTAAANFGGAIYQYFGWNIKMTEFDMEVILAIDDHEVTVSMGLTKESLHRRDITSFGPTTLRPTVANGMLRLCSIQSGDIVCDPMCGSGMQPGLAIVIQPSRGDRKACVGQSEGQPKLCSTTKNGEQPFGVRMGHKVDNWRLYPGALLEMARVVSPNTGRCCLLTEDKKCMIKTIQKMGKYWTRTKTLGINLGGLAAGVFVLARTAEGVNKGDNPSMYSARGTKGDNMDMDVGSDKGE</sequence>
<accession>A0ABY7FUC5</accession>
<dbReference type="Proteomes" id="UP001164746">
    <property type="component" value="Chromosome 14"/>
</dbReference>
<keyword evidence="4" id="KW-1185">Reference proteome</keyword>
<dbReference type="InterPro" id="IPR029063">
    <property type="entry name" value="SAM-dependent_MTases_sf"/>
</dbReference>